<feature type="transmembrane region" description="Helical" evidence="1">
    <location>
        <begin position="161"/>
        <end position="184"/>
    </location>
</feature>
<reference evidence="2 3" key="1">
    <citation type="submission" date="2015-01" db="EMBL/GenBank/DDBJ databases">
        <title>The Genome Sequence of Capronia semiimmersa CBS27337.</title>
        <authorList>
            <consortium name="The Broad Institute Genomics Platform"/>
            <person name="Cuomo C."/>
            <person name="de Hoog S."/>
            <person name="Gorbushina A."/>
            <person name="Stielow B."/>
            <person name="Teixiera M."/>
            <person name="Abouelleil A."/>
            <person name="Chapman S.B."/>
            <person name="Priest M."/>
            <person name="Young S.K."/>
            <person name="Wortman J."/>
            <person name="Nusbaum C."/>
            <person name="Birren B."/>
        </authorList>
    </citation>
    <scope>NUCLEOTIDE SEQUENCE [LARGE SCALE GENOMIC DNA]</scope>
    <source>
        <strain evidence="2 3">CBS 27337</strain>
    </source>
</reference>
<protein>
    <submittedName>
        <fullName evidence="2">Uncharacterized protein</fullName>
    </submittedName>
</protein>
<feature type="transmembrane region" description="Helical" evidence="1">
    <location>
        <begin position="66"/>
        <end position="88"/>
    </location>
</feature>
<organism evidence="2 3">
    <name type="scientific">Phialophora macrospora</name>
    <dbReference type="NCBI Taxonomy" id="1851006"/>
    <lineage>
        <taxon>Eukaryota</taxon>
        <taxon>Fungi</taxon>
        <taxon>Dikarya</taxon>
        <taxon>Ascomycota</taxon>
        <taxon>Pezizomycotina</taxon>
        <taxon>Eurotiomycetes</taxon>
        <taxon>Chaetothyriomycetidae</taxon>
        <taxon>Chaetothyriales</taxon>
        <taxon>Herpotrichiellaceae</taxon>
        <taxon>Phialophora</taxon>
    </lineage>
</organism>
<feature type="transmembrane region" description="Helical" evidence="1">
    <location>
        <begin position="241"/>
        <end position="262"/>
    </location>
</feature>
<feature type="transmembrane region" description="Helical" evidence="1">
    <location>
        <begin position="108"/>
        <end position="128"/>
    </location>
</feature>
<keyword evidence="1" id="KW-1133">Transmembrane helix</keyword>
<feature type="transmembrane region" description="Helical" evidence="1">
    <location>
        <begin position="204"/>
        <end position="229"/>
    </location>
</feature>
<gene>
    <name evidence="2" type="ORF">PV04_07831</name>
</gene>
<evidence type="ECO:0000313" key="3">
    <source>
        <dbReference type="Proteomes" id="UP000054266"/>
    </source>
</evidence>
<dbReference type="AlphaFoldDB" id="A0A0D2FFM1"/>
<keyword evidence="1" id="KW-0472">Membrane</keyword>
<keyword evidence="1" id="KW-0812">Transmembrane</keyword>
<dbReference type="EMBL" id="KN846960">
    <property type="protein sequence ID" value="KIW65585.1"/>
    <property type="molecule type" value="Genomic_DNA"/>
</dbReference>
<proteinExistence type="predicted"/>
<evidence type="ECO:0000313" key="2">
    <source>
        <dbReference type="EMBL" id="KIW65585.1"/>
    </source>
</evidence>
<sequence>MQLDSHRRQLSITMPCQWTRGWARRTQQATMADSTTTMAPCCSSSPDVETWRDIRRYNLRMMRKQVRYIVLLMALIEALRVGPIQIVYAGKHGYPAPAEDDFGIAYTMGYFVSWLYVCIFMIIWVPFFQWWVDKVFPDTSEDPSKPSFAMKVMCFLKKVNMILLPVSIGISFITYACYVVHTFVYVDSRPYGSKTLPKNTRKNWAVRAFMLLGTAMTTSLGYGAFQILANMDLAHVKTLEYALIVVPVQINFGILLGTVMQFRMEKRLARKQALQAVRTEEGFADEKAALMEV</sequence>
<dbReference type="Proteomes" id="UP000054266">
    <property type="component" value="Unassembled WGS sequence"/>
</dbReference>
<name>A0A0D2FFM1_9EURO</name>
<accession>A0A0D2FFM1</accession>
<dbReference type="HOGENOM" id="CLU_091747_0_0_1"/>
<keyword evidence="3" id="KW-1185">Reference proteome</keyword>
<evidence type="ECO:0000256" key="1">
    <source>
        <dbReference type="SAM" id="Phobius"/>
    </source>
</evidence>